<dbReference type="SMART" id="SM00066">
    <property type="entry name" value="GAL4"/>
    <property type="match status" value="1"/>
</dbReference>
<dbReference type="Gene3D" id="4.10.240.10">
    <property type="entry name" value="Zn(2)-C6 fungal-type DNA-binding domain"/>
    <property type="match status" value="1"/>
</dbReference>
<accession>A0A4S8LEN3</accession>
<evidence type="ECO:0000256" key="1">
    <source>
        <dbReference type="ARBA" id="ARBA00004123"/>
    </source>
</evidence>
<evidence type="ECO:0000313" key="8">
    <source>
        <dbReference type="Proteomes" id="UP000297245"/>
    </source>
</evidence>
<dbReference type="CDD" id="cd00067">
    <property type="entry name" value="GAL4"/>
    <property type="match status" value="1"/>
</dbReference>
<dbReference type="InterPro" id="IPR001138">
    <property type="entry name" value="Zn2Cys6_DnaBD"/>
</dbReference>
<dbReference type="GO" id="GO:0005634">
    <property type="term" value="C:nucleus"/>
    <property type="evidence" value="ECO:0007669"/>
    <property type="project" value="UniProtKB-SubCell"/>
</dbReference>
<proteinExistence type="predicted"/>
<organism evidence="7 8">
    <name type="scientific">Dendrothele bispora (strain CBS 962.96)</name>
    <dbReference type="NCBI Taxonomy" id="1314807"/>
    <lineage>
        <taxon>Eukaryota</taxon>
        <taxon>Fungi</taxon>
        <taxon>Dikarya</taxon>
        <taxon>Basidiomycota</taxon>
        <taxon>Agaricomycotina</taxon>
        <taxon>Agaricomycetes</taxon>
        <taxon>Agaricomycetidae</taxon>
        <taxon>Agaricales</taxon>
        <taxon>Agaricales incertae sedis</taxon>
        <taxon>Dendrothele</taxon>
    </lineage>
</organism>
<evidence type="ECO:0000256" key="4">
    <source>
        <dbReference type="ARBA" id="ARBA00023163"/>
    </source>
</evidence>
<dbReference type="InterPro" id="IPR036864">
    <property type="entry name" value="Zn2-C6_fun-type_DNA-bd_sf"/>
</dbReference>
<dbReference type="PANTHER" id="PTHR47338:SF29">
    <property type="entry name" value="ZN(2)-C6 FUNGAL-TYPE DOMAIN-CONTAINING PROTEIN"/>
    <property type="match status" value="1"/>
</dbReference>
<dbReference type="EMBL" id="ML179453">
    <property type="protein sequence ID" value="THU87384.1"/>
    <property type="molecule type" value="Genomic_DNA"/>
</dbReference>
<dbReference type="GO" id="GO:0000981">
    <property type="term" value="F:DNA-binding transcription factor activity, RNA polymerase II-specific"/>
    <property type="evidence" value="ECO:0007669"/>
    <property type="project" value="InterPro"/>
</dbReference>
<name>A0A4S8LEN3_DENBC</name>
<dbReference type="PROSITE" id="PS50048">
    <property type="entry name" value="ZN2_CY6_FUNGAL_2"/>
    <property type="match status" value="1"/>
</dbReference>
<evidence type="ECO:0000256" key="3">
    <source>
        <dbReference type="ARBA" id="ARBA00023015"/>
    </source>
</evidence>
<keyword evidence="8" id="KW-1185">Reference proteome</keyword>
<protein>
    <recommendedName>
        <fullName evidence="6">Zn(2)-C6 fungal-type domain-containing protein</fullName>
    </recommendedName>
</protein>
<keyword evidence="4" id="KW-0804">Transcription</keyword>
<dbReference type="PANTHER" id="PTHR47338">
    <property type="entry name" value="ZN(II)2CYS6 TRANSCRIPTION FACTOR (EUROFUNG)-RELATED"/>
    <property type="match status" value="1"/>
</dbReference>
<keyword evidence="2" id="KW-0479">Metal-binding</keyword>
<comment type="subcellular location">
    <subcellularLocation>
        <location evidence="1">Nucleus</location>
    </subcellularLocation>
</comment>
<gene>
    <name evidence="7" type="ORF">K435DRAFT_867349</name>
</gene>
<dbReference type="Pfam" id="PF00172">
    <property type="entry name" value="Zn_clus"/>
    <property type="match status" value="1"/>
</dbReference>
<dbReference type="CDD" id="cd12148">
    <property type="entry name" value="fungal_TF_MHR"/>
    <property type="match status" value="1"/>
</dbReference>
<dbReference type="SUPFAM" id="SSF57701">
    <property type="entry name" value="Zn2/Cys6 DNA-binding domain"/>
    <property type="match status" value="1"/>
</dbReference>
<feature type="domain" description="Zn(2)-C6 fungal-type" evidence="6">
    <location>
        <begin position="14"/>
        <end position="47"/>
    </location>
</feature>
<sequence>MSGNTSQRITRGGACSNCRYRRIKCDGALPRCSNCERSTGRFSDCEYPGRDYSEIEHLERQIAELESRIKQQETSSATERTNDSVFLHDPYLQTHTATQMQSVWAQHSVSSGSARRSGEVSLQLRQSLLSAFIPYANELGFFLDLTEICNTIMSTPSLRTSDTGVPPITPALIDIIFLLGSHLSTFPQVTVLEPEFLSIAQGSVSHILSSPVMPGTRSTSSHPHWKVLGAIQSHVLLAQYFYHTGRKLEGKYSVTIAIALILGTRMHRIRSEEVVSGQGQMQMTLCRDNYTSGVFLSGSETMQNQFQEEKEETQRINAFWTVLALNSRWAAVEGYGSSFPYWKPAMRIDTPWPWVNLNPATRNSFTVQHFLANHHDDAHSTLALYAKACILLEQAFEFTNRYERNQSSPGLNPTLSAPDSLSVLNNLMRLTTQLTSQLPSISSIQNSLPSNSISLQASNSGSKKRELLVIHTIARVAIIRLYSLYENTSCSSSDERARIHNLKVEAANESAKMIGLVDGRGVIFIDPIMATLWPTIAHVLATELCRLRQRRGGLQDPRLVDYQKSFDVIVQAMSGLASSSPLMSEQLKKVQRLS</sequence>
<dbReference type="OrthoDB" id="2309723at2759"/>
<dbReference type="Proteomes" id="UP000297245">
    <property type="component" value="Unassembled WGS sequence"/>
</dbReference>
<evidence type="ECO:0000256" key="2">
    <source>
        <dbReference type="ARBA" id="ARBA00022723"/>
    </source>
</evidence>
<evidence type="ECO:0000259" key="6">
    <source>
        <dbReference type="PROSITE" id="PS50048"/>
    </source>
</evidence>
<evidence type="ECO:0000256" key="5">
    <source>
        <dbReference type="ARBA" id="ARBA00023242"/>
    </source>
</evidence>
<reference evidence="7 8" key="1">
    <citation type="journal article" date="2019" name="Nat. Ecol. Evol.">
        <title>Megaphylogeny resolves global patterns of mushroom evolution.</title>
        <authorList>
            <person name="Varga T."/>
            <person name="Krizsan K."/>
            <person name="Foldi C."/>
            <person name="Dima B."/>
            <person name="Sanchez-Garcia M."/>
            <person name="Sanchez-Ramirez S."/>
            <person name="Szollosi G.J."/>
            <person name="Szarkandi J.G."/>
            <person name="Papp V."/>
            <person name="Albert L."/>
            <person name="Andreopoulos W."/>
            <person name="Angelini C."/>
            <person name="Antonin V."/>
            <person name="Barry K.W."/>
            <person name="Bougher N.L."/>
            <person name="Buchanan P."/>
            <person name="Buyck B."/>
            <person name="Bense V."/>
            <person name="Catcheside P."/>
            <person name="Chovatia M."/>
            <person name="Cooper J."/>
            <person name="Damon W."/>
            <person name="Desjardin D."/>
            <person name="Finy P."/>
            <person name="Geml J."/>
            <person name="Haridas S."/>
            <person name="Hughes K."/>
            <person name="Justo A."/>
            <person name="Karasinski D."/>
            <person name="Kautmanova I."/>
            <person name="Kiss B."/>
            <person name="Kocsube S."/>
            <person name="Kotiranta H."/>
            <person name="LaButti K.M."/>
            <person name="Lechner B.E."/>
            <person name="Liimatainen K."/>
            <person name="Lipzen A."/>
            <person name="Lukacs Z."/>
            <person name="Mihaltcheva S."/>
            <person name="Morgado L.N."/>
            <person name="Niskanen T."/>
            <person name="Noordeloos M.E."/>
            <person name="Ohm R.A."/>
            <person name="Ortiz-Santana B."/>
            <person name="Ovrebo C."/>
            <person name="Racz N."/>
            <person name="Riley R."/>
            <person name="Savchenko A."/>
            <person name="Shiryaev A."/>
            <person name="Soop K."/>
            <person name="Spirin V."/>
            <person name="Szebenyi C."/>
            <person name="Tomsovsky M."/>
            <person name="Tulloss R.E."/>
            <person name="Uehling J."/>
            <person name="Grigoriev I.V."/>
            <person name="Vagvolgyi C."/>
            <person name="Papp T."/>
            <person name="Martin F.M."/>
            <person name="Miettinen O."/>
            <person name="Hibbett D.S."/>
            <person name="Nagy L.G."/>
        </authorList>
    </citation>
    <scope>NUCLEOTIDE SEQUENCE [LARGE SCALE GENOMIC DNA]</scope>
    <source>
        <strain evidence="7 8">CBS 962.96</strain>
    </source>
</reference>
<keyword evidence="5" id="KW-0539">Nucleus</keyword>
<dbReference type="GO" id="GO:0008270">
    <property type="term" value="F:zinc ion binding"/>
    <property type="evidence" value="ECO:0007669"/>
    <property type="project" value="InterPro"/>
</dbReference>
<dbReference type="InterPro" id="IPR050815">
    <property type="entry name" value="TF_fung"/>
</dbReference>
<keyword evidence="3" id="KW-0805">Transcription regulation</keyword>
<evidence type="ECO:0000313" key="7">
    <source>
        <dbReference type="EMBL" id="THU87384.1"/>
    </source>
</evidence>
<dbReference type="AlphaFoldDB" id="A0A4S8LEN3"/>